<evidence type="ECO:0000256" key="1">
    <source>
        <dbReference type="SAM" id="MobiDB-lite"/>
    </source>
</evidence>
<dbReference type="AlphaFoldDB" id="A0A9Q0GL27"/>
<feature type="region of interest" description="Disordered" evidence="1">
    <location>
        <begin position="7"/>
        <end position="33"/>
    </location>
</feature>
<reference evidence="2" key="1">
    <citation type="submission" date="2022-02" db="EMBL/GenBank/DDBJ databases">
        <authorList>
            <person name="Henning P.M."/>
            <person name="McCubbin A.G."/>
            <person name="Shore J.S."/>
        </authorList>
    </citation>
    <scope>NUCLEOTIDE SEQUENCE</scope>
    <source>
        <strain evidence="2">F60SS</strain>
        <tissue evidence="2">Leaves</tissue>
    </source>
</reference>
<name>A0A9Q0GL27_9ROSI</name>
<organism evidence="2 3">
    <name type="scientific">Turnera subulata</name>
    <dbReference type="NCBI Taxonomy" id="218843"/>
    <lineage>
        <taxon>Eukaryota</taxon>
        <taxon>Viridiplantae</taxon>
        <taxon>Streptophyta</taxon>
        <taxon>Embryophyta</taxon>
        <taxon>Tracheophyta</taxon>
        <taxon>Spermatophyta</taxon>
        <taxon>Magnoliopsida</taxon>
        <taxon>eudicotyledons</taxon>
        <taxon>Gunneridae</taxon>
        <taxon>Pentapetalae</taxon>
        <taxon>rosids</taxon>
        <taxon>fabids</taxon>
        <taxon>Malpighiales</taxon>
        <taxon>Passifloraceae</taxon>
        <taxon>Turnera</taxon>
    </lineage>
</organism>
<feature type="compositionally biased region" description="Acidic residues" evidence="1">
    <location>
        <begin position="11"/>
        <end position="30"/>
    </location>
</feature>
<gene>
    <name evidence="2" type="ORF">Tsubulata_019235</name>
</gene>
<proteinExistence type="predicted"/>
<dbReference type="EMBL" id="JAKUCV010000405">
    <property type="protein sequence ID" value="KAJ4850206.1"/>
    <property type="molecule type" value="Genomic_DNA"/>
</dbReference>
<keyword evidence="3" id="KW-1185">Reference proteome</keyword>
<comment type="caution">
    <text evidence="2">The sequence shown here is derived from an EMBL/GenBank/DDBJ whole genome shotgun (WGS) entry which is preliminary data.</text>
</comment>
<protein>
    <submittedName>
        <fullName evidence="2">Uncharacterized protein</fullName>
    </submittedName>
</protein>
<reference evidence="2" key="2">
    <citation type="journal article" date="2023" name="Plants (Basel)">
        <title>Annotation of the Turnera subulata (Passifloraceae) Draft Genome Reveals the S-Locus Evolved after the Divergence of Turneroideae from Passifloroideae in a Stepwise Manner.</title>
        <authorList>
            <person name="Henning P.M."/>
            <person name="Roalson E.H."/>
            <person name="Mir W."/>
            <person name="McCubbin A.G."/>
            <person name="Shore J.S."/>
        </authorList>
    </citation>
    <scope>NUCLEOTIDE SEQUENCE</scope>
    <source>
        <strain evidence="2">F60SS</strain>
    </source>
</reference>
<accession>A0A9Q0GL27</accession>
<dbReference type="Proteomes" id="UP001141552">
    <property type="component" value="Unassembled WGS sequence"/>
</dbReference>
<evidence type="ECO:0000313" key="2">
    <source>
        <dbReference type="EMBL" id="KAJ4850206.1"/>
    </source>
</evidence>
<sequence length="125" mass="14116">MVRVVVVDGDAAGDDGGDDDDGDDDEDEDGTYGGWCFGQQKRVVEAKFVLDSWRIDFVLELNLIVWISISSYGGDFLEHIVFRIETCIIRFKHPFSSVISPKFEVPWCSISVPQQCLSKSYLYPI</sequence>
<evidence type="ECO:0000313" key="3">
    <source>
        <dbReference type="Proteomes" id="UP001141552"/>
    </source>
</evidence>